<comment type="caution">
    <text evidence="1">The sequence shown here is derived from an EMBL/GenBank/DDBJ whole genome shotgun (WGS) entry which is preliminary data.</text>
</comment>
<dbReference type="EMBL" id="SSTG01000045">
    <property type="protein sequence ID" value="THG52530.1"/>
    <property type="molecule type" value="Genomic_DNA"/>
</dbReference>
<dbReference type="Proteomes" id="UP000305401">
    <property type="component" value="Unassembled WGS sequence"/>
</dbReference>
<evidence type="ECO:0000313" key="1">
    <source>
        <dbReference type="EMBL" id="THG52530.1"/>
    </source>
</evidence>
<name>A0AC61S6X1_9BACT</name>
<proteinExistence type="predicted"/>
<accession>A0AC61S6X1</accession>
<gene>
    <name evidence="1" type="ORF">E5990_05175</name>
</gene>
<organism evidence="1 2">
    <name type="scientific">Muribaculum caecicola</name>
    <dbReference type="NCBI Taxonomy" id="3038144"/>
    <lineage>
        <taxon>Bacteria</taxon>
        <taxon>Pseudomonadati</taxon>
        <taxon>Bacteroidota</taxon>
        <taxon>Bacteroidia</taxon>
        <taxon>Bacteroidales</taxon>
        <taxon>Muribaculaceae</taxon>
        <taxon>Muribaculum</taxon>
    </lineage>
</organism>
<reference evidence="1" key="1">
    <citation type="submission" date="2019-04" db="EMBL/GenBank/DDBJ databases">
        <title>Microbes associate with the intestines of laboratory mice.</title>
        <authorList>
            <person name="Navarre W."/>
            <person name="Wong E."/>
            <person name="Huang K.C."/>
            <person name="Tropini C."/>
            <person name="Ng K."/>
            <person name="Yu B."/>
        </authorList>
    </citation>
    <scope>NUCLEOTIDE SEQUENCE</scope>
    <source>
        <strain evidence="1">NM86_A22</strain>
    </source>
</reference>
<evidence type="ECO:0000313" key="2">
    <source>
        <dbReference type="Proteomes" id="UP000305401"/>
    </source>
</evidence>
<sequence>MKIKSLLSACLAILASTSYGQTVTKLTATKANDFGLIYSLPTTVLDITIEAEHTIEKPGQFYKYAKKYLDIDNPVTEKNESWQVKSISVNTRGIVNSKEQYLMQFKSGFAPFIIMNEADLPVTINKEDIKNNVAPTIPQPIPAQPTPLETEAAKQVMSEDMLRSQSLAKQAELAAQRIYDLRSSRNELITGQTDQMPPDGKAMQLIMDQIAAQEAALTAMFIGTKSVATDVQTITYTPVKDTDKSVIARISAINGIVDPDDLSGDAVTLKLQVTDRGRMPLNDKGQPKEMPKGGVAYCIPGTASISISYDGKTFWDGSIDAAQYGVVFGLDPKMFSDKKSPAYLILDPATGGIKELGTIE</sequence>
<protein>
    <submittedName>
        <fullName evidence="1">DUF4831 family protein</fullName>
    </submittedName>
</protein>
<keyword evidence="2" id="KW-1185">Reference proteome</keyword>